<dbReference type="InterPro" id="IPR007855">
    <property type="entry name" value="RDRP"/>
</dbReference>
<dbReference type="InterPro" id="IPR057596">
    <property type="entry name" value="RDRP_core"/>
</dbReference>
<dbReference type="Pfam" id="PF05183">
    <property type="entry name" value="RdRP"/>
    <property type="match status" value="1"/>
</dbReference>
<evidence type="ECO:0000313" key="5">
    <source>
        <dbReference type="Proteomes" id="UP000076727"/>
    </source>
</evidence>
<comment type="similarity">
    <text evidence="1">Belongs to the RdRP family.</text>
</comment>
<sequence>MSSGSLSARTVLLNVNSVPLDDQPPPLSRASTLSSHYFDEVEELDPVLLDQISVPDGPVALGKRPFAAISDSPDNSEFPDKVAAVGPERPAKRQRVHAVDRNTKNYHLTPEIIAHIPGTEVAHLPYGVQWELARVWSICTVKATDAPLAEKLSKLSVSSNVQGVPALHACLKIPPVASTTISTREQEVKSPWKELDTEQTVLAKDPYGALGGRLDSREWIGGRVHFTATLQLDKPGNAKVRSAFVLKLEAPTMGSSNRFARRFGSCSILRVRVPDDVKYTADGTKHGADDLIEYFLRPFIIHHHVFRAFYAKDGNVFLFRTKECYRDGTVMMPPEEPSGSGTQFSLDELLSWHNKLENNQGQSMTKWAARFALGLSNSVPGIRVEQECVHEVNDIVCGAFDRRGKVPSQMVMTDGCGLTSRNVLRALTQQLGWSDEPTTVQMRLAGAKGLLLANNMHVPSHSLYHIGLRPSQIKIDLGNQEHPLDPAMLVIDVIKPGRLSTPSRLSDETVINLAENGVPLRAFVALMKHDLDARVDGLTQWAPPASVYSLYRNVGNADGVVTQRLIREAAGTARAKGYTNRDAGGQREDRAEDEDGLDELDELLKEQSTAWWADPTSGCPSTISETVLVLLDSGFLPDKCPVLGSKLKNFVKQVITQCSNKCHIAVPMSCTAFVVPDPCNVLAPNEVHVKSSSRNLIDQDGMLTDMVLGDVLVTRHPCKVPTDVQKVTAVYKSELGNYVDVVVVSTQNHCFNGEPLGRHLASMTGGGDYDGDTLEVFWDPSIVSHFDNADPKFAQEPEEVQAALRKNPETVKRFLRRTSSCSGDIKLAETQKYLLGALRNVSRVGIYSGLWLATAYKNGYSHPDTIFLAYMFTNILDGAKTGVTVGDADFEEHKRKFRSLPLPWTVGRKQQKTRGEYSPDDTITAKRGAGLPPFVLEQLYRELQVQCDALRKRLDTLFPEKKRDTKPALDEHLAAPWRDAEVRAAQVAAARGDGWMQAELDAIRVHVEAVYAEHAQRVKSYSSQSRTGSGAGRKATAAAGSARQGKGGAAISDRPIEQRQDIFRELSKAFDGGPAALPDGSALLCFDKPTVRRLCASYAYIHDREQSFGGWSRFPWDVAMRTLCQIKVEALGGGKALMEDFYNKMAIPKSFVKQR</sequence>
<dbReference type="AlphaFoldDB" id="A0A165TJ56"/>
<evidence type="ECO:0000256" key="1">
    <source>
        <dbReference type="RuleBase" id="RU363098"/>
    </source>
</evidence>
<dbReference type="GO" id="GO:0030422">
    <property type="term" value="P:siRNA processing"/>
    <property type="evidence" value="ECO:0007669"/>
    <property type="project" value="TreeGrafter"/>
</dbReference>
<name>A0A165TJ56_9APHY</name>
<feature type="region of interest" description="Disordered" evidence="2">
    <location>
        <begin position="1021"/>
        <end position="1054"/>
    </location>
</feature>
<keyword evidence="1" id="KW-0696">RNA-directed RNA polymerase</keyword>
<evidence type="ECO:0000259" key="3">
    <source>
        <dbReference type="Pfam" id="PF05183"/>
    </source>
</evidence>
<comment type="catalytic activity">
    <reaction evidence="1">
        <text>RNA(n) + a ribonucleoside 5'-triphosphate = RNA(n+1) + diphosphate</text>
        <dbReference type="Rhea" id="RHEA:21248"/>
        <dbReference type="Rhea" id="RHEA-COMP:14527"/>
        <dbReference type="Rhea" id="RHEA-COMP:17342"/>
        <dbReference type="ChEBI" id="CHEBI:33019"/>
        <dbReference type="ChEBI" id="CHEBI:61557"/>
        <dbReference type="ChEBI" id="CHEBI:140395"/>
        <dbReference type="EC" id="2.7.7.48"/>
    </reaction>
</comment>
<reference evidence="4 5" key="1">
    <citation type="journal article" date="2016" name="Mol. Biol. Evol.">
        <title>Comparative Genomics of Early-Diverging Mushroom-Forming Fungi Provides Insights into the Origins of Lignocellulose Decay Capabilities.</title>
        <authorList>
            <person name="Nagy L.G."/>
            <person name="Riley R."/>
            <person name="Tritt A."/>
            <person name="Adam C."/>
            <person name="Daum C."/>
            <person name="Floudas D."/>
            <person name="Sun H."/>
            <person name="Yadav J.S."/>
            <person name="Pangilinan J."/>
            <person name="Larsson K.H."/>
            <person name="Matsuura K."/>
            <person name="Barry K."/>
            <person name="Labutti K."/>
            <person name="Kuo R."/>
            <person name="Ohm R.A."/>
            <person name="Bhattacharya S.S."/>
            <person name="Shirouzu T."/>
            <person name="Yoshinaga Y."/>
            <person name="Martin F.M."/>
            <person name="Grigoriev I.V."/>
            <person name="Hibbett D.S."/>
        </authorList>
    </citation>
    <scope>NUCLEOTIDE SEQUENCE [LARGE SCALE GENOMIC DNA]</scope>
    <source>
        <strain evidence="4 5">L-15889</strain>
    </source>
</reference>
<feature type="domain" description="RDRP core" evidence="3">
    <location>
        <begin position="247"/>
        <end position="901"/>
    </location>
</feature>
<keyword evidence="5" id="KW-1185">Reference proteome</keyword>
<dbReference type="GO" id="GO:0031380">
    <property type="term" value="C:nuclear RNA-directed RNA polymerase complex"/>
    <property type="evidence" value="ECO:0007669"/>
    <property type="project" value="TreeGrafter"/>
</dbReference>
<keyword evidence="1" id="KW-0694">RNA-binding</keyword>
<keyword evidence="1" id="KW-0548">Nucleotidyltransferase</keyword>
<evidence type="ECO:0000313" key="4">
    <source>
        <dbReference type="EMBL" id="KZT73517.1"/>
    </source>
</evidence>
<dbReference type="EC" id="2.7.7.48" evidence="1"/>
<dbReference type="PANTHER" id="PTHR23079">
    <property type="entry name" value="RNA-DEPENDENT RNA POLYMERASE"/>
    <property type="match status" value="1"/>
</dbReference>
<dbReference type="PANTHER" id="PTHR23079:SF14">
    <property type="entry name" value="RNA-DEPENDENT RNA POLYMERASE"/>
    <property type="match status" value="1"/>
</dbReference>
<feature type="region of interest" description="Disordered" evidence="2">
    <location>
        <begin position="576"/>
        <end position="595"/>
    </location>
</feature>
<dbReference type="STRING" id="1314783.A0A165TJ56"/>
<keyword evidence="1" id="KW-0808">Transferase</keyword>
<gene>
    <name evidence="4" type="ORF">DAEQUDRAFT_721575</name>
</gene>
<organism evidence="4 5">
    <name type="scientific">Daedalea quercina L-15889</name>
    <dbReference type="NCBI Taxonomy" id="1314783"/>
    <lineage>
        <taxon>Eukaryota</taxon>
        <taxon>Fungi</taxon>
        <taxon>Dikarya</taxon>
        <taxon>Basidiomycota</taxon>
        <taxon>Agaricomycotina</taxon>
        <taxon>Agaricomycetes</taxon>
        <taxon>Polyporales</taxon>
        <taxon>Fomitopsis</taxon>
    </lineage>
</organism>
<dbReference type="EMBL" id="KV429036">
    <property type="protein sequence ID" value="KZT73517.1"/>
    <property type="molecule type" value="Genomic_DNA"/>
</dbReference>
<protein>
    <recommendedName>
        <fullName evidence="1">RNA-dependent RNA polymerase</fullName>
        <ecNumber evidence="1">2.7.7.48</ecNumber>
    </recommendedName>
</protein>
<dbReference type="OrthoDB" id="10055769at2759"/>
<feature type="compositionally biased region" description="Low complexity" evidence="2">
    <location>
        <begin position="1032"/>
        <end position="1044"/>
    </location>
</feature>
<dbReference type="GO" id="GO:0003968">
    <property type="term" value="F:RNA-directed RNA polymerase activity"/>
    <property type="evidence" value="ECO:0007669"/>
    <property type="project" value="UniProtKB-KW"/>
</dbReference>
<dbReference type="GO" id="GO:0003723">
    <property type="term" value="F:RNA binding"/>
    <property type="evidence" value="ECO:0007669"/>
    <property type="project" value="UniProtKB-KW"/>
</dbReference>
<accession>A0A165TJ56</accession>
<evidence type="ECO:0000256" key="2">
    <source>
        <dbReference type="SAM" id="MobiDB-lite"/>
    </source>
</evidence>
<dbReference type="Proteomes" id="UP000076727">
    <property type="component" value="Unassembled WGS sequence"/>
</dbReference>
<proteinExistence type="inferred from homology"/>